<organism evidence="6 7">
    <name type="scientific">Curvularia clavata</name>
    <dbReference type="NCBI Taxonomy" id="95742"/>
    <lineage>
        <taxon>Eukaryota</taxon>
        <taxon>Fungi</taxon>
        <taxon>Dikarya</taxon>
        <taxon>Ascomycota</taxon>
        <taxon>Pezizomycotina</taxon>
        <taxon>Dothideomycetes</taxon>
        <taxon>Pleosporomycetidae</taxon>
        <taxon>Pleosporales</taxon>
        <taxon>Pleosporineae</taxon>
        <taxon>Pleosporaceae</taxon>
        <taxon>Curvularia</taxon>
    </lineage>
</organism>
<keyword evidence="2" id="KW-0808">Transferase</keyword>
<dbReference type="PANTHER" id="PTHR43712">
    <property type="entry name" value="PUTATIVE (AFU_ORTHOLOGUE AFUA_4G14580)-RELATED"/>
    <property type="match status" value="1"/>
</dbReference>
<dbReference type="Gene3D" id="3.40.50.150">
    <property type="entry name" value="Vaccinia Virus protein VP39"/>
    <property type="match status" value="1"/>
</dbReference>
<name>A0A9Q8ZJD8_CURCL</name>
<evidence type="ECO:0000259" key="4">
    <source>
        <dbReference type="Pfam" id="PF00891"/>
    </source>
</evidence>
<dbReference type="InterPro" id="IPR001077">
    <property type="entry name" value="COMT_C"/>
</dbReference>
<dbReference type="InterPro" id="IPR029063">
    <property type="entry name" value="SAM-dependent_MTases_sf"/>
</dbReference>
<dbReference type="Pfam" id="PF00891">
    <property type="entry name" value="Methyltransf_2"/>
    <property type="match status" value="1"/>
</dbReference>
<evidence type="ECO:0000256" key="2">
    <source>
        <dbReference type="ARBA" id="ARBA00022679"/>
    </source>
</evidence>
<dbReference type="Gene3D" id="1.10.10.10">
    <property type="entry name" value="Winged helix-like DNA-binding domain superfamily/Winged helix DNA-binding domain"/>
    <property type="match status" value="1"/>
</dbReference>
<dbReference type="PROSITE" id="PS51683">
    <property type="entry name" value="SAM_OMT_II"/>
    <property type="match status" value="1"/>
</dbReference>
<dbReference type="EMBL" id="CP089281">
    <property type="protein sequence ID" value="USP82805.1"/>
    <property type="molecule type" value="Genomic_DNA"/>
</dbReference>
<protein>
    <recommendedName>
        <fullName evidence="8">O-methyltransferase domain-containing protein</fullName>
    </recommendedName>
</protein>
<gene>
    <name evidence="6" type="ORF">yc1106_10079</name>
</gene>
<evidence type="ECO:0000313" key="6">
    <source>
        <dbReference type="EMBL" id="USP82805.1"/>
    </source>
</evidence>
<feature type="domain" description="O-methyltransferase dimerisation" evidence="5">
    <location>
        <begin position="78"/>
        <end position="144"/>
    </location>
</feature>
<dbReference type="GO" id="GO:0032259">
    <property type="term" value="P:methylation"/>
    <property type="evidence" value="ECO:0007669"/>
    <property type="project" value="UniProtKB-KW"/>
</dbReference>
<keyword evidence="1" id="KW-0489">Methyltransferase</keyword>
<dbReference type="InterPro" id="IPR036388">
    <property type="entry name" value="WH-like_DNA-bd_sf"/>
</dbReference>
<evidence type="ECO:0000313" key="7">
    <source>
        <dbReference type="Proteomes" id="UP001056012"/>
    </source>
</evidence>
<feature type="domain" description="O-methyltransferase C-terminal" evidence="4">
    <location>
        <begin position="250"/>
        <end position="390"/>
    </location>
</feature>
<dbReference type="InterPro" id="IPR016461">
    <property type="entry name" value="COMT-like"/>
</dbReference>
<evidence type="ECO:0000256" key="3">
    <source>
        <dbReference type="ARBA" id="ARBA00022691"/>
    </source>
</evidence>
<dbReference type="Proteomes" id="UP001056012">
    <property type="component" value="Chromosome 8"/>
</dbReference>
<dbReference type="SUPFAM" id="SSF53335">
    <property type="entry name" value="S-adenosyl-L-methionine-dependent methyltransferases"/>
    <property type="match status" value="1"/>
</dbReference>
<keyword evidence="3" id="KW-0949">S-adenosyl-L-methionine</keyword>
<dbReference type="VEuPathDB" id="FungiDB:yc1106_10079"/>
<evidence type="ECO:0000259" key="5">
    <source>
        <dbReference type="Pfam" id="PF08100"/>
    </source>
</evidence>
<keyword evidence="7" id="KW-1185">Reference proteome</keyword>
<dbReference type="Pfam" id="PF08100">
    <property type="entry name" value="Dimerisation"/>
    <property type="match status" value="1"/>
</dbReference>
<evidence type="ECO:0008006" key="8">
    <source>
        <dbReference type="Google" id="ProtNLM"/>
    </source>
</evidence>
<dbReference type="InterPro" id="IPR036390">
    <property type="entry name" value="WH_DNA-bd_sf"/>
</dbReference>
<sequence>MAAISFPSEHSNVNFDEDVATDNLLESLESLAVGNIPNCLRNDDEKRRRCLEAMRMASLRLETPWDTMQRMVFCTLPPNIVQVGIDLGLWRLLDSRNGAAMSASELATELGAEKALLVRLLRYAATQWMVEQVDVEMYRATGLTHHLSMSGIESVTFHATERNIALYNTLPKWLAKNSYKQPQDNKNLAFNMCKNTDLHFFEWLSQRPRHQHAFNEYMSFQRVGQQSWLDVFPFEKYVPDFGASDKQRIVFVDVGGGYGHQCREALKRFSWLQGRIVLQDTHGAAIDSAKGIHGLKVVHHDFTKPQPVKGAHIYYLRNILHDWPDHACHNILSLLKDVLEPDSIIVVDELVLRDDCTHWYGASQDMLMMANYGARERSLVEWDCILDKVGLERKDFVTYGTHGDGVQVIAPRGPTCEKL</sequence>
<dbReference type="OrthoDB" id="1535081at2759"/>
<dbReference type="GO" id="GO:0008171">
    <property type="term" value="F:O-methyltransferase activity"/>
    <property type="evidence" value="ECO:0007669"/>
    <property type="project" value="InterPro"/>
</dbReference>
<dbReference type="InterPro" id="IPR012967">
    <property type="entry name" value="COMT_dimerisation"/>
</dbReference>
<reference evidence="6" key="1">
    <citation type="submission" date="2021-12" db="EMBL/GenBank/DDBJ databases">
        <title>Curvularia clavata genome.</title>
        <authorList>
            <person name="Cao Y."/>
        </authorList>
    </citation>
    <scope>NUCLEOTIDE SEQUENCE</scope>
    <source>
        <strain evidence="6">Yc1106</strain>
    </source>
</reference>
<accession>A0A9Q8ZJD8</accession>
<dbReference type="SUPFAM" id="SSF46785">
    <property type="entry name" value="Winged helix' DNA-binding domain"/>
    <property type="match status" value="1"/>
</dbReference>
<evidence type="ECO:0000256" key="1">
    <source>
        <dbReference type="ARBA" id="ARBA00022603"/>
    </source>
</evidence>
<dbReference type="GO" id="GO:0046983">
    <property type="term" value="F:protein dimerization activity"/>
    <property type="evidence" value="ECO:0007669"/>
    <property type="project" value="InterPro"/>
</dbReference>
<dbReference type="PANTHER" id="PTHR43712:SF1">
    <property type="entry name" value="HYPOTHETICAL O-METHYLTRANSFERASE (EUROFUNG)-RELATED"/>
    <property type="match status" value="1"/>
</dbReference>
<dbReference type="AlphaFoldDB" id="A0A9Q8ZJD8"/>
<proteinExistence type="predicted"/>